<dbReference type="AlphaFoldDB" id="A0A1X7M6H4"/>
<feature type="region of interest" description="Disordered" evidence="1">
    <location>
        <begin position="139"/>
        <end position="158"/>
    </location>
</feature>
<organism evidence="3 4">
    <name type="scientific">Paraburkholderia susongensis</name>
    <dbReference type="NCBI Taxonomy" id="1515439"/>
    <lineage>
        <taxon>Bacteria</taxon>
        <taxon>Pseudomonadati</taxon>
        <taxon>Pseudomonadota</taxon>
        <taxon>Betaproteobacteria</taxon>
        <taxon>Burkholderiales</taxon>
        <taxon>Burkholderiaceae</taxon>
        <taxon>Paraburkholderia</taxon>
    </lineage>
</organism>
<keyword evidence="4" id="KW-1185">Reference proteome</keyword>
<sequence>MTKIETTEPRLSTNTYALLSIMAGGIGATSAVVTAQFFVLCLQHLEVDPRLRSSASAAGVTMIVAELLVFGVAGMLPRVSMRALRRRLIVLGCVLLGFEVTTMSTAQIAMNQAAAARADATATHITALRDSMTARREALRSLRTSAERQSESRHSWERVGGANSLKDVLEAQSVLDAQARELANAESVAAAPTSSEVLGKPGMIAFSIARALLLASIGAVMFGAAGALMRARREHSTASTRDRAPASPIPPLNTADDRFATAATAPAASIALEAIASMQLPTAVAAINKVHEEPVHVPVPVSSQVDAETFDAACEAHDARFAATRDAVRSGRVKPSLRALYRFCGASQGVATRYLARLEQAGDIERAGRGYVRCTRTQLTAAL</sequence>
<evidence type="ECO:0000313" key="3">
    <source>
        <dbReference type="EMBL" id="SMG61580.1"/>
    </source>
</evidence>
<dbReference type="EMBL" id="FXAT01000023">
    <property type="protein sequence ID" value="SMG61580.1"/>
    <property type="molecule type" value="Genomic_DNA"/>
</dbReference>
<feature type="compositionally biased region" description="Basic and acidic residues" evidence="1">
    <location>
        <begin position="139"/>
        <end position="157"/>
    </location>
</feature>
<feature type="transmembrane region" description="Helical" evidence="2">
    <location>
        <begin position="21"/>
        <end position="45"/>
    </location>
</feature>
<proteinExistence type="predicted"/>
<keyword evidence="2" id="KW-1133">Transmembrane helix</keyword>
<feature type="transmembrane region" description="Helical" evidence="2">
    <location>
        <begin position="204"/>
        <end position="228"/>
    </location>
</feature>
<gene>
    <name evidence="3" type="ORF">SAMN06265784_12340</name>
</gene>
<evidence type="ECO:0000256" key="1">
    <source>
        <dbReference type="SAM" id="MobiDB-lite"/>
    </source>
</evidence>
<feature type="transmembrane region" description="Helical" evidence="2">
    <location>
        <begin position="88"/>
        <end position="110"/>
    </location>
</feature>
<keyword evidence="2" id="KW-0472">Membrane</keyword>
<evidence type="ECO:0000313" key="4">
    <source>
        <dbReference type="Proteomes" id="UP000193228"/>
    </source>
</evidence>
<reference evidence="4" key="1">
    <citation type="submission" date="2017-04" db="EMBL/GenBank/DDBJ databases">
        <authorList>
            <person name="Varghese N."/>
            <person name="Submissions S."/>
        </authorList>
    </citation>
    <scope>NUCLEOTIDE SEQUENCE [LARGE SCALE GENOMIC DNA]</scope>
    <source>
        <strain evidence="4">LMG 29540</strain>
    </source>
</reference>
<accession>A0A1X7M6H4</accession>
<dbReference type="Proteomes" id="UP000193228">
    <property type="component" value="Unassembled WGS sequence"/>
</dbReference>
<name>A0A1X7M6H4_9BURK</name>
<keyword evidence="2" id="KW-0812">Transmembrane</keyword>
<evidence type="ECO:0000256" key="2">
    <source>
        <dbReference type="SAM" id="Phobius"/>
    </source>
</evidence>
<feature type="transmembrane region" description="Helical" evidence="2">
    <location>
        <begin position="57"/>
        <end position="76"/>
    </location>
</feature>
<protein>
    <submittedName>
        <fullName evidence="3">Uncharacterized protein</fullName>
    </submittedName>
</protein>